<dbReference type="RefSeq" id="WP_256407389.1">
    <property type="nucleotide sequence ID" value="NZ_JANHDN010000001.1"/>
</dbReference>
<gene>
    <name evidence="1" type="ORF">ACFQMF_01710</name>
</gene>
<keyword evidence="2" id="KW-1185">Reference proteome</keyword>
<accession>A0ABD6AG86</accession>
<proteinExistence type="predicted"/>
<sequence>MPDEEAGDLASLLDDVEASVVDDLTSTPQQQVARATLQRVRRRLTAEARDSSTSTAPDDLPTVIYETEHGERRRVRYERVAGEPWKVERRVDRHDGRTWVPCGADPLTELVVDGEHRAAVRVTEGP</sequence>
<name>A0ABD6AG86_9EURY</name>
<evidence type="ECO:0000313" key="1">
    <source>
        <dbReference type="EMBL" id="MFC7323288.1"/>
    </source>
</evidence>
<protein>
    <submittedName>
        <fullName evidence="1">Uncharacterized protein</fullName>
    </submittedName>
</protein>
<dbReference type="AlphaFoldDB" id="A0ABD6AG86"/>
<dbReference type="EMBL" id="JBHTBL010000001">
    <property type="protein sequence ID" value="MFC7323288.1"/>
    <property type="molecule type" value="Genomic_DNA"/>
</dbReference>
<reference evidence="1 2" key="1">
    <citation type="journal article" date="2019" name="Int. J. Syst. Evol. Microbiol.">
        <title>The Global Catalogue of Microorganisms (GCM) 10K type strain sequencing project: providing services to taxonomists for standard genome sequencing and annotation.</title>
        <authorList>
            <consortium name="The Broad Institute Genomics Platform"/>
            <consortium name="The Broad Institute Genome Sequencing Center for Infectious Disease"/>
            <person name="Wu L."/>
            <person name="Ma J."/>
        </authorList>
    </citation>
    <scope>NUCLEOTIDE SEQUENCE [LARGE SCALE GENOMIC DNA]</scope>
    <source>
        <strain evidence="1 2">CGMCC 1.12554</strain>
    </source>
</reference>
<dbReference type="Proteomes" id="UP001596545">
    <property type="component" value="Unassembled WGS sequence"/>
</dbReference>
<comment type="caution">
    <text evidence="1">The sequence shown here is derived from an EMBL/GenBank/DDBJ whole genome shotgun (WGS) entry which is preliminary data.</text>
</comment>
<organism evidence="1 2">
    <name type="scientific">Halorubrum rutilum</name>
    <dbReference type="NCBI Taxonomy" id="1364933"/>
    <lineage>
        <taxon>Archaea</taxon>
        <taxon>Methanobacteriati</taxon>
        <taxon>Methanobacteriota</taxon>
        <taxon>Stenosarchaea group</taxon>
        <taxon>Halobacteria</taxon>
        <taxon>Halobacteriales</taxon>
        <taxon>Haloferacaceae</taxon>
        <taxon>Halorubrum</taxon>
    </lineage>
</organism>
<evidence type="ECO:0000313" key="2">
    <source>
        <dbReference type="Proteomes" id="UP001596545"/>
    </source>
</evidence>